<dbReference type="HOGENOM" id="CLU_999797_0_0_9"/>
<dbReference type="STRING" id="293826.Amet_3530"/>
<gene>
    <name evidence="1" type="ordered locus">Amet_3530</name>
</gene>
<dbReference type="OrthoDB" id="1952729at2"/>
<dbReference type="EMBL" id="CP000724">
    <property type="protein sequence ID" value="ABR49656.1"/>
    <property type="molecule type" value="Genomic_DNA"/>
</dbReference>
<dbReference type="Proteomes" id="UP000001572">
    <property type="component" value="Chromosome"/>
</dbReference>
<dbReference type="KEGG" id="amt:Amet_3530"/>
<keyword evidence="2" id="KW-1185">Reference proteome</keyword>
<accession>A6TTY8</accession>
<reference evidence="2" key="1">
    <citation type="journal article" date="2016" name="Genome Announc.">
        <title>Complete genome sequence of Alkaliphilus metalliredigens strain QYMF, an alkaliphilic and metal-reducing bacterium isolated from borax-contaminated leachate ponds.</title>
        <authorList>
            <person name="Hwang C."/>
            <person name="Copeland A."/>
            <person name="Lucas S."/>
            <person name="Lapidus A."/>
            <person name="Barry K."/>
            <person name="Detter J.C."/>
            <person name="Glavina Del Rio T."/>
            <person name="Hammon N."/>
            <person name="Israni S."/>
            <person name="Dalin E."/>
            <person name="Tice H."/>
            <person name="Pitluck S."/>
            <person name="Chertkov O."/>
            <person name="Brettin T."/>
            <person name="Bruce D."/>
            <person name="Han C."/>
            <person name="Schmutz J."/>
            <person name="Larimer F."/>
            <person name="Land M.L."/>
            <person name="Hauser L."/>
            <person name="Kyrpides N."/>
            <person name="Mikhailova N."/>
            <person name="Ye Q."/>
            <person name="Zhou J."/>
            <person name="Richardson P."/>
            <person name="Fields M.W."/>
        </authorList>
    </citation>
    <scope>NUCLEOTIDE SEQUENCE [LARGE SCALE GENOMIC DNA]</scope>
    <source>
        <strain evidence="2">QYMF</strain>
    </source>
</reference>
<protein>
    <recommendedName>
        <fullName evidence="3">PRC-barrel domain-containing protein</fullName>
    </recommendedName>
</protein>
<evidence type="ECO:0008006" key="3">
    <source>
        <dbReference type="Google" id="ProtNLM"/>
    </source>
</evidence>
<dbReference type="AlphaFoldDB" id="A6TTY8"/>
<dbReference type="RefSeq" id="WP_012064619.1">
    <property type="nucleotide sequence ID" value="NC_009633.1"/>
</dbReference>
<proteinExistence type="predicted"/>
<evidence type="ECO:0000313" key="1">
    <source>
        <dbReference type="EMBL" id="ABR49656.1"/>
    </source>
</evidence>
<evidence type="ECO:0000313" key="2">
    <source>
        <dbReference type="Proteomes" id="UP000001572"/>
    </source>
</evidence>
<name>A6TTY8_ALKMQ</name>
<organism evidence="1 2">
    <name type="scientific">Alkaliphilus metalliredigens (strain QYMF)</name>
    <dbReference type="NCBI Taxonomy" id="293826"/>
    <lineage>
        <taxon>Bacteria</taxon>
        <taxon>Bacillati</taxon>
        <taxon>Bacillota</taxon>
        <taxon>Clostridia</taxon>
        <taxon>Peptostreptococcales</taxon>
        <taxon>Natronincolaceae</taxon>
        <taxon>Alkaliphilus</taxon>
    </lineage>
</organism>
<sequence length="278" mass="31178">MIIKISEKPVISIDTGKSLGSLKGFIYKNNKVTFLYCQFSDHYVYIPIQDAYIGPDTIMLKVTEDINMLYTDAATKIYTTAGKEVGTLTSIEMDDLFHITGIMVDDLFIEIDKILHMENIIIVATDKIDTEHTVLVPINTTVPTEVNENSADEVEAEQRDLINQELSLDPSPSSTPTPIQEIEDHLVTNTAPVGDVEQDETDTLDVLDIQDVQGVQDVQDELAIEIDPRYHYLVGKKLLEEITILKETYKKDTLIDVALIQFAIDSNAIVKVIMNTED</sequence>